<dbReference type="EMBL" id="CAACVS010000129">
    <property type="protein sequence ID" value="VEU37529.1"/>
    <property type="molecule type" value="Genomic_DNA"/>
</dbReference>
<dbReference type="Proteomes" id="UP000291116">
    <property type="component" value="Unassembled WGS sequence"/>
</dbReference>
<sequence length="74" mass="7997">MLVFGYINAMVSAETIREAGYTFDVDLQTWTKGGDSIASGVKINFVVTTIHECDGTISLEGDKPARALLVDTSR</sequence>
<protein>
    <submittedName>
        <fullName evidence="1">Uncharacterized protein</fullName>
    </submittedName>
</protein>
<proteinExistence type="predicted"/>
<evidence type="ECO:0000313" key="1">
    <source>
        <dbReference type="EMBL" id="VEU37529.1"/>
    </source>
</evidence>
<gene>
    <name evidence="1" type="ORF">PSNMU_V1.4_AUG-EV-PASAV3_0043290</name>
</gene>
<accession>A0A448Z676</accession>
<organism evidence="1 2">
    <name type="scientific">Pseudo-nitzschia multistriata</name>
    <dbReference type="NCBI Taxonomy" id="183589"/>
    <lineage>
        <taxon>Eukaryota</taxon>
        <taxon>Sar</taxon>
        <taxon>Stramenopiles</taxon>
        <taxon>Ochrophyta</taxon>
        <taxon>Bacillariophyta</taxon>
        <taxon>Bacillariophyceae</taxon>
        <taxon>Bacillariophycidae</taxon>
        <taxon>Bacillariales</taxon>
        <taxon>Bacillariaceae</taxon>
        <taxon>Pseudo-nitzschia</taxon>
    </lineage>
</organism>
<dbReference type="OrthoDB" id="10250504at2759"/>
<name>A0A448Z676_9STRA</name>
<keyword evidence="2" id="KW-1185">Reference proteome</keyword>
<evidence type="ECO:0000313" key="2">
    <source>
        <dbReference type="Proteomes" id="UP000291116"/>
    </source>
</evidence>
<reference evidence="1 2" key="1">
    <citation type="submission" date="2019-01" db="EMBL/GenBank/DDBJ databases">
        <authorList>
            <person name="Ferrante I. M."/>
        </authorList>
    </citation>
    <scope>NUCLEOTIDE SEQUENCE [LARGE SCALE GENOMIC DNA]</scope>
    <source>
        <strain evidence="1 2">B856</strain>
    </source>
</reference>
<dbReference type="AlphaFoldDB" id="A0A448Z676"/>